<dbReference type="SMART" id="SM00690">
    <property type="entry name" value="DM5"/>
    <property type="match status" value="1"/>
</dbReference>
<feature type="signal peptide" evidence="1">
    <location>
        <begin position="1"/>
        <end position="18"/>
    </location>
</feature>
<accession>A0A7R8UBE1</accession>
<dbReference type="PANTHER" id="PTHR31927">
    <property type="entry name" value="FI07246P-RELATED-RELATED"/>
    <property type="match status" value="1"/>
</dbReference>
<evidence type="ECO:0000256" key="1">
    <source>
        <dbReference type="SAM" id="SignalP"/>
    </source>
</evidence>
<dbReference type="Pfam" id="PF03103">
    <property type="entry name" value="DUF243"/>
    <property type="match status" value="1"/>
</dbReference>
<dbReference type="InterPro" id="IPR004145">
    <property type="entry name" value="DUF243"/>
</dbReference>
<dbReference type="Proteomes" id="UP000594454">
    <property type="component" value="Chromosome 1"/>
</dbReference>
<evidence type="ECO:0000313" key="4">
    <source>
        <dbReference type="Proteomes" id="UP000594454"/>
    </source>
</evidence>
<protein>
    <recommendedName>
        <fullName evidence="2">DUF243 domain-containing protein</fullName>
    </recommendedName>
</protein>
<proteinExistence type="predicted"/>
<sequence length="596" mass="59223">MHSRLVWILIPFLCIVSSERLGYNYDRPNFGNNAGFASSLSHGNLGQSIGIGSHAGLAPSLNLGSSSYSGSFGNNAGIAPSLNLGSSGHSAGIANSAGLAPSLSFGSASHSAGFGSSAGIAPSLTIGNSGHSAGIANHAALGGSGNLAAFGNSAGLAPSLNLGNSGNLAGLASPALHFGANHGLLSAPGIAGIAPQPTYPGPSAFASQLSTQSFRLAAPQSHLGIHGANSFAPGGGLGFNPGNLGAAFAGNLGAQLTGGGILSGQASIGDGISQVAEAPIVNTHFYLHSAPEDHSEITKTKRIKIGRPQKNYRVVFIKAPSSSASNAQIAVDVAPQEEKTVIYVLSQKQHEINVNSVVDAAPSTPSKPEVFFIKYKTPEEALHAQQKIQAQYASLGGTSQVSDEGVAPLTSIIGSLGQGSSSDGSAFSSFSAQGAADLSGIPTQQSFTSGLQSLGPLSFGGPSGLSSISAHQSFTPSLQISGQQSFGAATGIPHFEHASTTIGPSIVPTLPSIGHISQGAVPTAASFPSLLSQGSTTLAPEASTLALSTTIAPPLSGSSLHSGASFGPALTSNLGHSAIGSHLSQAGKETYLPPNA</sequence>
<organism evidence="3 4">
    <name type="scientific">Hermetia illucens</name>
    <name type="common">Black soldier fly</name>
    <dbReference type="NCBI Taxonomy" id="343691"/>
    <lineage>
        <taxon>Eukaryota</taxon>
        <taxon>Metazoa</taxon>
        <taxon>Ecdysozoa</taxon>
        <taxon>Arthropoda</taxon>
        <taxon>Hexapoda</taxon>
        <taxon>Insecta</taxon>
        <taxon>Pterygota</taxon>
        <taxon>Neoptera</taxon>
        <taxon>Endopterygota</taxon>
        <taxon>Diptera</taxon>
        <taxon>Brachycera</taxon>
        <taxon>Stratiomyomorpha</taxon>
        <taxon>Stratiomyidae</taxon>
        <taxon>Hermetiinae</taxon>
        <taxon>Hermetia</taxon>
    </lineage>
</organism>
<feature type="domain" description="DUF243" evidence="2">
    <location>
        <begin position="279"/>
        <end position="378"/>
    </location>
</feature>
<dbReference type="InParanoid" id="A0A7R8UBE1"/>
<feature type="chain" id="PRO_5030739478" description="DUF243 domain-containing protein" evidence="1">
    <location>
        <begin position="19"/>
        <end position="596"/>
    </location>
</feature>
<dbReference type="OrthoDB" id="6376010at2759"/>
<dbReference type="GO" id="GO:0062129">
    <property type="term" value="C:chitin-based extracellular matrix"/>
    <property type="evidence" value="ECO:0007669"/>
    <property type="project" value="TreeGrafter"/>
</dbReference>
<gene>
    <name evidence="3" type="ORF">HERILL_LOCUS936</name>
</gene>
<dbReference type="GO" id="GO:0008010">
    <property type="term" value="F:structural constituent of chitin-based larval cuticle"/>
    <property type="evidence" value="ECO:0007669"/>
    <property type="project" value="TreeGrafter"/>
</dbReference>
<keyword evidence="1" id="KW-0732">Signal</keyword>
<evidence type="ECO:0000313" key="3">
    <source>
        <dbReference type="EMBL" id="CAD7077601.1"/>
    </source>
</evidence>
<evidence type="ECO:0000259" key="2">
    <source>
        <dbReference type="SMART" id="SM00690"/>
    </source>
</evidence>
<dbReference type="AlphaFoldDB" id="A0A7R8UBE1"/>
<dbReference type="GO" id="GO:0040003">
    <property type="term" value="P:chitin-based cuticle development"/>
    <property type="evidence" value="ECO:0007669"/>
    <property type="project" value="TreeGrafter"/>
</dbReference>
<reference evidence="3 4" key="1">
    <citation type="submission" date="2020-11" db="EMBL/GenBank/DDBJ databases">
        <authorList>
            <person name="Wallbank WR R."/>
            <person name="Pardo Diaz C."/>
            <person name="Kozak K."/>
            <person name="Martin S."/>
            <person name="Jiggins C."/>
            <person name="Moest M."/>
            <person name="Warren A I."/>
            <person name="Generalovic N T."/>
            <person name="Byers J.R.P. K."/>
            <person name="Montejo-Kovacevich G."/>
            <person name="Yen C E."/>
        </authorList>
    </citation>
    <scope>NUCLEOTIDE SEQUENCE [LARGE SCALE GENOMIC DNA]</scope>
</reference>
<keyword evidence="4" id="KW-1185">Reference proteome</keyword>
<name>A0A7R8UBE1_HERIL</name>
<dbReference type="PANTHER" id="PTHR31927:SF2">
    <property type="entry name" value="FI07246P-RELATED"/>
    <property type="match status" value="1"/>
</dbReference>
<dbReference type="EMBL" id="LR899009">
    <property type="protein sequence ID" value="CAD7077601.1"/>
    <property type="molecule type" value="Genomic_DNA"/>
</dbReference>